<gene>
    <name evidence="2" type="ORF">ACFFTR_04300</name>
</gene>
<dbReference type="Proteomes" id="UP001589608">
    <property type="component" value="Unassembled WGS sequence"/>
</dbReference>
<dbReference type="InterPro" id="IPR011600">
    <property type="entry name" value="Pept_C14_caspase"/>
</dbReference>
<feature type="domain" description="Peptidase C14 caspase" evidence="1">
    <location>
        <begin position="3"/>
        <end position="246"/>
    </location>
</feature>
<dbReference type="InterPro" id="IPR050452">
    <property type="entry name" value="Metacaspase"/>
</dbReference>
<dbReference type="RefSeq" id="WP_223101074.1">
    <property type="nucleotide sequence ID" value="NZ_CP061913.1"/>
</dbReference>
<evidence type="ECO:0000313" key="3">
    <source>
        <dbReference type="Proteomes" id="UP001589608"/>
    </source>
</evidence>
<comment type="caution">
    <text evidence="2">The sequence shown here is derived from an EMBL/GenBank/DDBJ whole genome shotgun (WGS) entry which is preliminary data.</text>
</comment>
<dbReference type="PANTHER" id="PTHR48104:SF30">
    <property type="entry name" value="METACASPASE-1"/>
    <property type="match status" value="1"/>
</dbReference>
<dbReference type="Pfam" id="PF00656">
    <property type="entry name" value="Peptidase_C14"/>
    <property type="match status" value="1"/>
</dbReference>
<protein>
    <submittedName>
        <fullName evidence="2">Caspase family protein</fullName>
    </submittedName>
</protein>
<evidence type="ECO:0000313" key="2">
    <source>
        <dbReference type="EMBL" id="MFB9442307.1"/>
    </source>
</evidence>
<name>A0ABV5M0G5_9ACTN</name>
<dbReference type="InterPro" id="IPR029030">
    <property type="entry name" value="Caspase-like_dom_sf"/>
</dbReference>
<evidence type="ECO:0000259" key="1">
    <source>
        <dbReference type="Pfam" id="PF00656"/>
    </source>
</evidence>
<dbReference type="PANTHER" id="PTHR48104">
    <property type="entry name" value="METACASPASE-4"/>
    <property type="match status" value="1"/>
</dbReference>
<accession>A0ABV5M0G5</accession>
<dbReference type="Gene3D" id="3.40.50.1460">
    <property type="match status" value="1"/>
</dbReference>
<reference evidence="2 3" key="1">
    <citation type="submission" date="2024-09" db="EMBL/GenBank/DDBJ databases">
        <authorList>
            <person name="Sun Q."/>
            <person name="Mori K."/>
        </authorList>
    </citation>
    <scope>NUCLEOTIDE SEQUENCE [LARGE SCALE GENOMIC DNA]</scope>
    <source>
        <strain evidence="2 3">JCM 3307</strain>
    </source>
</reference>
<keyword evidence="3" id="KW-1185">Reference proteome</keyword>
<dbReference type="EMBL" id="JBHMCA010000014">
    <property type="protein sequence ID" value="MFB9442307.1"/>
    <property type="molecule type" value="Genomic_DNA"/>
</dbReference>
<proteinExistence type="predicted"/>
<sequence>MGRIALLIGAQTYRLTGVGNDVEAMAGALARRGFAVTRAEGPEATRAGILDAYERLIRDARAGDPVVVYFSGHGGLARPPRTAPGPKLQFLVPTDYDQSREGDFRGVTGPELSVLLVRLTSVTRNVTVILDACHAAHASRGPVLVKALPRTPYLDVAAHLGRLRRCGLDTAVRDALGNPDAVRIVACGREQPAFEFTNAAGHRAGVLTDALVAALAAAGERPVTWAALMAPVRERVRAAIPFQRPEAEGPALRAIFEDAAVPLPPPPTRAALGAQVTIAWGVVVAGAARPLPAEGAALRAGDRVYVVVRNDGAAPIHVSMLAFDALARPSLVTTLDPSGAVLHPGEEHVIGRDEHDGRLGGIPLTWPADAGPGPRPAAFAVLVSPAPTAPAERYRDFGTPATGATRMDVHRLRFELSP</sequence>
<organism evidence="2 3">
    <name type="scientific">Dactylosporangium vinaceum</name>
    <dbReference type="NCBI Taxonomy" id="53362"/>
    <lineage>
        <taxon>Bacteria</taxon>
        <taxon>Bacillati</taxon>
        <taxon>Actinomycetota</taxon>
        <taxon>Actinomycetes</taxon>
        <taxon>Micromonosporales</taxon>
        <taxon>Micromonosporaceae</taxon>
        <taxon>Dactylosporangium</taxon>
    </lineage>
</organism>
<dbReference type="SUPFAM" id="SSF52129">
    <property type="entry name" value="Caspase-like"/>
    <property type="match status" value="1"/>
</dbReference>